<dbReference type="GO" id="GO:0003729">
    <property type="term" value="F:mRNA binding"/>
    <property type="evidence" value="ECO:0007669"/>
    <property type="project" value="TreeGrafter"/>
</dbReference>
<name>A0A9N9QIB1_9CUCU</name>
<evidence type="ECO:0000259" key="7">
    <source>
        <dbReference type="PROSITE" id="PS50102"/>
    </source>
</evidence>
<feature type="compositionally biased region" description="Acidic residues" evidence="6">
    <location>
        <begin position="221"/>
        <end position="278"/>
    </location>
</feature>
<keyword evidence="9" id="KW-1185">Reference proteome</keyword>
<proteinExistence type="predicted"/>
<evidence type="ECO:0000313" key="9">
    <source>
        <dbReference type="Proteomes" id="UP001152799"/>
    </source>
</evidence>
<dbReference type="PANTHER" id="PTHR48039">
    <property type="entry name" value="RNA-BINDING MOTIF PROTEIN 14B"/>
    <property type="match status" value="1"/>
</dbReference>
<evidence type="ECO:0000256" key="6">
    <source>
        <dbReference type="SAM" id="MobiDB-lite"/>
    </source>
</evidence>
<dbReference type="GO" id="GO:0005634">
    <property type="term" value="C:nucleus"/>
    <property type="evidence" value="ECO:0007669"/>
    <property type="project" value="UniProtKB-SubCell"/>
</dbReference>
<feature type="compositionally biased region" description="Basic and acidic residues" evidence="6">
    <location>
        <begin position="116"/>
        <end position="125"/>
    </location>
</feature>
<dbReference type="OrthoDB" id="167718at2759"/>
<dbReference type="EMBL" id="OU892279">
    <property type="protein sequence ID" value="CAG9766319.1"/>
    <property type="molecule type" value="Genomic_DNA"/>
</dbReference>
<feature type="domain" description="RRM" evidence="7">
    <location>
        <begin position="324"/>
        <end position="401"/>
    </location>
</feature>
<keyword evidence="3 5" id="KW-0694">RNA-binding</keyword>
<feature type="compositionally biased region" description="Polar residues" evidence="6">
    <location>
        <begin position="447"/>
        <end position="457"/>
    </location>
</feature>
<evidence type="ECO:0000256" key="1">
    <source>
        <dbReference type="ARBA" id="ARBA00004123"/>
    </source>
</evidence>
<dbReference type="PROSITE" id="PS50102">
    <property type="entry name" value="RRM"/>
    <property type="match status" value="1"/>
</dbReference>
<dbReference type="InterPro" id="IPR035979">
    <property type="entry name" value="RBD_domain_sf"/>
</dbReference>
<keyword evidence="4" id="KW-0539">Nucleus</keyword>
<dbReference type="InterPro" id="IPR034228">
    <property type="entry name" value="Nop6_RRM"/>
</dbReference>
<accession>A0A9N9QIB1</accession>
<feature type="compositionally biased region" description="Low complexity" evidence="6">
    <location>
        <begin position="193"/>
        <end position="212"/>
    </location>
</feature>
<dbReference type="InterPro" id="IPR051945">
    <property type="entry name" value="RRM_MRD1_RNA_proc_ribogen"/>
</dbReference>
<feature type="region of interest" description="Disordered" evidence="6">
    <location>
        <begin position="1"/>
        <end position="125"/>
    </location>
</feature>
<dbReference type="Pfam" id="PF00076">
    <property type="entry name" value="RRM_1"/>
    <property type="match status" value="1"/>
</dbReference>
<dbReference type="SMART" id="SM00360">
    <property type="entry name" value="RRM"/>
    <property type="match status" value="1"/>
</dbReference>
<keyword evidence="2" id="KW-0677">Repeat</keyword>
<feature type="compositionally biased region" description="Polar residues" evidence="6">
    <location>
        <begin position="300"/>
        <end position="313"/>
    </location>
</feature>
<sequence length="457" mass="50988">MVKIDVKTPNKRKSLANNTPAKKVKVENGNGTPAINKTEHQSPKVKHMTPKKEGQSPKGTPKVFNKNKKQAPSGEEPSKKKIQPFAGTKPQKPSNKNAQEPKKKRKNQYSNLIEAAKAKEGTKDAETLKQLNEKIALIMARGELTKTAKRKLAVLNKLKVICEEGQEAAAAKSRAKVEAEKALQGKKTDKKVAVPASPAAAKPKPKAAAAAKKVAKKQPVVEEDDDDDDEEDDDDNDEVEQDDDDDDEEDDDQEDDEDDDEEDEDDDDDEEDDSEEEAPAPPPKEKPPSAKQPKPDQSNHPKQKQPSLDQLKTTDIVKRDQKRFVLFVGNIPFDTTKQEIAEHFSKVGDIVDIRIPSEKGSNRPRGFAYIEVNNETAYERCLSMHHSQMKGRRLNVLYTQGGKKKGDDKKKEIKAKNMKLHALRNQGKLAGSVKFSQKRSFRRNKAKNSQQQGDGEN</sequence>
<dbReference type="Proteomes" id="UP001152799">
    <property type="component" value="Chromosome 3"/>
</dbReference>
<dbReference type="Gene3D" id="3.30.70.330">
    <property type="match status" value="1"/>
</dbReference>
<evidence type="ECO:0000256" key="3">
    <source>
        <dbReference type="ARBA" id="ARBA00022884"/>
    </source>
</evidence>
<dbReference type="CDD" id="cd12400">
    <property type="entry name" value="RRM_Nop6"/>
    <property type="match status" value="1"/>
</dbReference>
<feature type="region of interest" description="Disordered" evidence="6">
    <location>
        <begin position="181"/>
        <end position="315"/>
    </location>
</feature>
<protein>
    <recommendedName>
        <fullName evidence="7">RRM domain-containing protein</fullName>
    </recommendedName>
</protein>
<evidence type="ECO:0000256" key="4">
    <source>
        <dbReference type="ARBA" id="ARBA00023242"/>
    </source>
</evidence>
<dbReference type="InterPro" id="IPR012677">
    <property type="entry name" value="Nucleotide-bd_a/b_plait_sf"/>
</dbReference>
<reference evidence="8" key="1">
    <citation type="submission" date="2022-01" db="EMBL/GenBank/DDBJ databases">
        <authorList>
            <person name="King R."/>
        </authorList>
    </citation>
    <scope>NUCLEOTIDE SEQUENCE</scope>
</reference>
<organism evidence="8 9">
    <name type="scientific">Ceutorhynchus assimilis</name>
    <name type="common">cabbage seed weevil</name>
    <dbReference type="NCBI Taxonomy" id="467358"/>
    <lineage>
        <taxon>Eukaryota</taxon>
        <taxon>Metazoa</taxon>
        <taxon>Ecdysozoa</taxon>
        <taxon>Arthropoda</taxon>
        <taxon>Hexapoda</taxon>
        <taxon>Insecta</taxon>
        <taxon>Pterygota</taxon>
        <taxon>Neoptera</taxon>
        <taxon>Endopterygota</taxon>
        <taxon>Coleoptera</taxon>
        <taxon>Polyphaga</taxon>
        <taxon>Cucujiformia</taxon>
        <taxon>Curculionidae</taxon>
        <taxon>Ceutorhynchinae</taxon>
        <taxon>Ceutorhynchus</taxon>
    </lineage>
</organism>
<gene>
    <name evidence="8" type="ORF">CEUTPL_LOCUS6904</name>
</gene>
<evidence type="ECO:0000313" key="8">
    <source>
        <dbReference type="EMBL" id="CAG9766319.1"/>
    </source>
</evidence>
<evidence type="ECO:0000256" key="5">
    <source>
        <dbReference type="PROSITE-ProRule" id="PRU00176"/>
    </source>
</evidence>
<dbReference type="AlphaFoldDB" id="A0A9N9QIB1"/>
<feature type="compositionally biased region" description="Basic and acidic residues" evidence="6">
    <location>
        <begin position="283"/>
        <end position="299"/>
    </location>
</feature>
<feature type="compositionally biased region" description="Basic residues" evidence="6">
    <location>
        <begin position="436"/>
        <end position="446"/>
    </location>
</feature>
<dbReference type="SUPFAM" id="SSF54928">
    <property type="entry name" value="RNA-binding domain, RBD"/>
    <property type="match status" value="1"/>
</dbReference>
<feature type="region of interest" description="Disordered" evidence="6">
    <location>
        <begin position="426"/>
        <end position="457"/>
    </location>
</feature>
<dbReference type="PANTHER" id="PTHR48039:SF5">
    <property type="entry name" value="RNA-BINDING PROTEIN 28"/>
    <property type="match status" value="1"/>
</dbReference>
<feature type="compositionally biased region" description="Basic and acidic residues" evidence="6">
    <location>
        <begin position="181"/>
        <end position="192"/>
    </location>
</feature>
<comment type="subcellular location">
    <subcellularLocation>
        <location evidence="1">Nucleus</location>
    </subcellularLocation>
</comment>
<evidence type="ECO:0000256" key="2">
    <source>
        <dbReference type="ARBA" id="ARBA00022737"/>
    </source>
</evidence>
<dbReference type="InterPro" id="IPR000504">
    <property type="entry name" value="RRM_dom"/>
</dbReference>